<dbReference type="EMBL" id="UWXJ01000001">
    <property type="protein sequence ID" value="VCY84489.1"/>
    <property type="molecule type" value="Genomic_DNA"/>
</dbReference>
<feature type="domain" description="Transposase IS66 zinc-finger binding" evidence="2">
    <location>
        <begin position="9"/>
        <end position="37"/>
    </location>
</feature>
<dbReference type="Pfam" id="PF03050">
    <property type="entry name" value="DDE_Tnp_IS66"/>
    <property type="match status" value="1"/>
</dbReference>
<dbReference type="PANTHER" id="PTHR33678">
    <property type="entry name" value="BLL1576 PROTEIN"/>
    <property type="match status" value="1"/>
</dbReference>
<dbReference type="InterPro" id="IPR024474">
    <property type="entry name" value="Znf_dom_IS66"/>
</dbReference>
<dbReference type="NCBIfam" id="NF033517">
    <property type="entry name" value="transpos_IS66"/>
    <property type="match status" value="1"/>
</dbReference>
<dbReference type="Proteomes" id="UP000281521">
    <property type="component" value="Unassembled WGS sequence"/>
</dbReference>
<reference evidence="3 4" key="1">
    <citation type="submission" date="2018-10" db="EMBL/GenBank/DDBJ databases">
        <authorList>
            <person name="Noll B N."/>
        </authorList>
    </citation>
    <scope>NUCLEOTIDE SEQUENCE [LARGE SCALE GENOMIC DNA]</scope>
    <source>
        <strain evidence="3">Ecoli022</strain>
    </source>
</reference>
<dbReference type="PANTHER" id="PTHR33678:SF1">
    <property type="entry name" value="BLL1576 PROTEIN"/>
    <property type="match status" value="1"/>
</dbReference>
<evidence type="ECO:0000313" key="4">
    <source>
        <dbReference type="Proteomes" id="UP000281521"/>
    </source>
</evidence>
<dbReference type="InterPro" id="IPR052344">
    <property type="entry name" value="Transposase-related"/>
</dbReference>
<sequence length="231" mass="25830">MTRSPGICDVSEQLELISSTFKVIETERPKLACCRCDHIVQAPVPSKPIVRSYAGPGLLVHVITGKYADHLALYRQSEIYRRQGVDLSRATLGRWTGAVAELLEPLYDILRQYVLMPGKVHADNIPVPVQEPGSGKTRIARLWVYVRDDRNADSEMPTAVWFAYSPDRKGIYPQNYLAGYSGVLQADAYGGYRALYESGRITEAACMAHARRKIHDVHARVPTDITPAAYR</sequence>
<name>A0A3P5DRC7_ECOLX</name>
<evidence type="ECO:0000259" key="1">
    <source>
        <dbReference type="Pfam" id="PF03050"/>
    </source>
</evidence>
<organism evidence="3 4">
    <name type="scientific">Escherichia coli</name>
    <dbReference type="NCBI Taxonomy" id="562"/>
    <lineage>
        <taxon>Bacteria</taxon>
        <taxon>Pseudomonadati</taxon>
        <taxon>Pseudomonadota</taxon>
        <taxon>Gammaproteobacteria</taxon>
        <taxon>Enterobacterales</taxon>
        <taxon>Enterobacteriaceae</taxon>
        <taxon>Escherichia</taxon>
    </lineage>
</organism>
<evidence type="ECO:0000259" key="2">
    <source>
        <dbReference type="Pfam" id="PF13005"/>
    </source>
</evidence>
<dbReference type="InterPro" id="IPR004291">
    <property type="entry name" value="Transposase_IS66_central"/>
</dbReference>
<protein>
    <submittedName>
        <fullName evidence="3">Transposase (Identified by ISEscan HMM)</fullName>
    </submittedName>
</protein>
<evidence type="ECO:0000313" key="3">
    <source>
        <dbReference type="EMBL" id="VCY84489.1"/>
    </source>
</evidence>
<gene>
    <name evidence="3" type="ORF">BANRA_03165</name>
</gene>
<feature type="domain" description="Transposase IS66 central" evidence="1">
    <location>
        <begin position="51"/>
        <end position="223"/>
    </location>
</feature>
<proteinExistence type="predicted"/>
<dbReference type="AlphaFoldDB" id="A0A3P5DRC7"/>
<accession>A0A3P5DRC7</accession>
<dbReference type="Pfam" id="PF13005">
    <property type="entry name" value="zf-IS66"/>
    <property type="match status" value="1"/>
</dbReference>